<proteinExistence type="predicted"/>
<keyword evidence="3" id="KW-1185">Reference proteome</keyword>
<evidence type="ECO:0000256" key="1">
    <source>
        <dbReference type="SAM" id="MobiDB-lite"/>
    </source>
</evidence>
<reference evidence="2" key="2">
    <citation type="submission" date="2021-03" db="UniProtKB">
        <authorList>
            <consortium name="EnsemblPlants"/>
        </authorList>
    </citation>
    <scope>IDENTIFICATION</scope>
</reference>
<sequence>MNYKLCENGTTRDATPSLPPEARSVPPATSYRITSEVQEPGYSTILERLENVEREQIALKQGQSALLKENTDIIGLLMTLMVLMEELRGANAEAKPQPQLKFLGNDFILPNDYRPNDLDDILYTLENMQITSIGGT</sequence>
<name>A0A803Q6K1_CANSA</name>
<dbReference type="Proteomes" id="UP000596661">
    <property type="component" value="Chromosome 7"/>
</dbReference>
<evidence type="ECO:0000313" key="3">
    <source>
        <dbReference type="Proteomes" id="UP000596661"/>
    </source>
</evidence>
<dbReference type="Gramene" id="evm.model.07.812">
    <property type="protein sequence ID" value="cds.evm.model.07.812"/>
    <property type="gene ID" value="evm.TU.07.812"/>
</dbReference>
<reference evidence="2" key="1">
    <citation type="submission" date="2018-11" db="EMBL/GenBank/DDBJ databases">
        <authorList>
            <person name="Grassa J C."/>
        </authorList>
    </citation>
    <scope>NUCLEOTIDE SEQUENCE [LARGE SCALE GENOMIC DNA]</scope>
</reference>
<dbReference type="EnsemblPlants" id="evm.model.07.812">
    <property type="protein sequence ID" value="cds.evm.model.07.812"/>
    <property type="gene ID" value="evm.TU.07.812"/>
</dbReference>
<evidence type="ECO:0000313" key="2">
    <source>
        <dbReference type="EnsemblPlants" id="cds.evm.model.07.812"/>
    </source>
</evidence>
<organism evidence="2 3">
    <name type="scientific">Cannabis sativa</name>
    <name type="common">Hemp</name>
    <name type="synonym">Marijuana</name>
    <dbReference type="NCBI Taxonomy" id="3483"/>
    <lineage>
        <taxon>Eukaryota</taxon>
        <taxon>Viridiplantae</taxon>
        <taxon>Streptophyta</taxon>
        <taxon>Embryophyta</taxon>
        <taxon>Tracheophyta</taxon>
        <taxon>Spermatophyta</taxon>
        <taxon>Magnoliopsida</taxon>
        <taxon>eudicotyledons</taxon>
        <taxon>Gunneridae</taxon>
        <taxon>Pentapetalae</taxon>
        <taxon>rosids</taxon>
        <taxon>fabids</taxon>
        <taxon>Rosales</taxon>
        <taxon>Cannabaceae</taxon>
        <taxon>Cannabis</taxon>
    </lineage>
</organism>
<feature type="region of interest" description="Disordered" evidence="1">
    <location>
        <begin position="1"/>
        <end position="29"/>
    </location>
</feature>
<accession>A0A803Q6K1</accession>
<protein>
    <submittedName>
        <fullName evidence="2">Uncharacterized protein</fullName>
    </submittedName>
</protein>
<dbReference type="EMBL" id="UZAU01000649">
    <property type="status" value="NOT_ANNOTATED_CDS"/>
    <property type="molecule type" value="Genomic_DNA"/>
</dbReference>
<dbReference type="AlphaFoldDB" id="A0A803Q6K1"/>